<feature type="compositionally biased region" description="Basic and acidic residues" evidence="1">
    <location>
        <begin position="145"/>
        <end position="161"/>
    </location>
</feature>
<evidence type="ECO:0000313" key="2">
    <source>
        <dbReference type="EMBL" id="KXG33481.1"/>
    </source>
</evidence>
<accession>A0A1B6Q6D8</accession>
<feature type="compositionally biased region" description="Polar residues" evidence="1">
    <location>
        <begin position="792"/>
        <end position="802"/>
    </location>
</feature>
<feature type="region of interest" description="Disordered" evidence="1">
    <location>
        <begin position="140"/>
        <end position="161"/>
    </location>
</feature>
<reference evidence="3" key="2">
    <citation type="journal article" date="2018" name="Plant J.">
        <title>The Sorghum bicolor reference genome: improved assembly, gene annotations, a transcriptome atlas, and signatures of genome organization.</title>
        <authorList>
            <person name="McCormick R.F."/>
            <person name="Truong S.K."/>
            <person name="Sreedasyam A."/>
            <person name="Jenkins J."/>
            <person name="Shu S."/>
            <person name="Sims D."/>
            <person name="Kennedy M."/>
            <person name="Amirebrahimi M."/>
            <person name="Weers B.D."/>
            <person name="McKinley B."/>
            <person name="Mattison A."/>
            <person name="Morishige D.T."/>
            <person name="Grimwood J."/>
            <person name="Schmutz J."/>
            <person name="Mullet J.E."/>
        </authorList>
    </citation>
    <scope>NUCLEOTIDE SEQUENCE [LARGE SCALE GENOMIC DNA]</scope>
    <source>
        <strain evidence="3">cv. BTx623</strain>
    </source>
</reference>
<name>A0A1B6Q6D8_SORBI</name>
<dbReference type="eggNOG" id="ENOG502R5IQ">
    <property type="taxonomic scope" value="Eukaryota"/>
</dbReference>
<dbReference type="OrthoDB" id="1681423at2759"/>
<feature type="region of interest" description="Disordered" evidence="1">
    <location>
        <begin position="225"/>
        <end position="250"/>
    </location>
</feature>
<dbReference type="InParanoid" id="A0A1B6Q6D8"/>
<dbReference type="EMBL" id="CM000762">
    <property type="protein sequence ID" value="KXG33481.1"/>
    <property type="molecule type" value="Genomic_DNA"/>
</dbReference>
<dbReference type="Proteomes" id="UP000000768">
    <property type="component" value="Chromosome 3"/>
</dbReference>
<proteinExistence type="predicted"/>
<keyword evidence="3" id="KW-1185">Reference proteome</keyword>
<feature type="compositionally biased region" description="Polar residues" evidence="1">
    <location>
        <begin position="73"/>
        <end position="102"/>
    </location>
</feature>
<evidence type="ECO:0000256" key="1">
    <source>
        <dbReference type="SAM" id="MobiDB-lite"/>
    </source>
</evidence>
<dbReference type="ExpressionAtlas" id="A0A1B6Q6D8">
    <property type="expression patterns" value="baseline"/>
</dbReference>
<reference evidence="2 3" key="1">
    <citation type="journal article" date="2009" name="Nature">
        <title>The Sorghum bicolor genome and the diversification of grasses.</title>
        <authorList>
            <person name="Paterson A.H."/>
            <person name="Bowers J.E."/>
            <person name="Bruggmann R."/>
            <person name="Dubchak I."/>
            <person name="Grimwood J."/>
            <person name="Gundlach H."/>
            <person name="Haberer G."/>
            <person name="Hellsten U."/>
            <person name="Mitros T."/>
            <person name="Poliakov A."/>
            <person name="Schmutz J."/>
            <person name="Spannagl M."/>
            <person name="Tang H."/>
            <person name="Wang X."/>
            <person name="Wicker T."/>
            <person name="Bharti A.K."/>
            <person name="Chapman J."/>
            <person name="Feltus F.A."/>
            <person name="Gowik U."/>
            <person name="Grigoriev I.V."/>
            <person name="Lyons E."/>
            <person name="Maher C.A."/>
            <person name="Martis M."/>
            <person name="Narechania A."/>
            <person name="Otillar R.P."/>
            <person name="Penning B.W."/>
            <person name="Salamov A.A."/>
            <person name="Wang Y."/>
            <person name="Zhang L."/>
            <person name="Carpita N.C."/>
            <person name="Freeling M."/>
            <person name="Gingle A.R."/>
            <person name="Hash C.T."/>
            <person name="Keller B."/>
            <person name="Klein P."/>
            <person name="Kresovich S."/>
            <person name="McCann M.C."/>
            <person name="Ming R."/>
            <person name="Peterson D.G."/>
            <person name="Mehboob-ur-Rahman"/>
            <person name="Ware D."/>
            <person name="Westhoff P."/>
            <person name="Mayer K.F."/>
            <person name="Messing J."/>
            <person name="Rokhsar D.S."/>
        </authorList>
    </citation>
    <scope>NUCLEOTIDE SEQUENCE [LARGE SCALE GENOMIC DNA]</scope>
    <source>
        <strain evidence="3">cv. BTx623</strain>
    </source>
</reference>
<evidence type="ECO:0000313" key="3">
    <source>
        <dbReference type="Proteomes" id="UP000000768"/>
    </source>
</evidence>
<dbReference type="AlphaFoldDB" id="A0A1B6Q6D8"/>
<organism evidence="2 3">
    <name type="scientific">Sorghum bicolor</name>
    <name type="common">Sorghum</name>
    <name type="synonym">Sorghum vulgare</name>
    <dbReference type="NCBI Taxonomy" id="4558"/>
    <lineage>
        <taxon>Eukaryota</taxon>
        <taxon>Viridiplantae</taxon>
        <taxon>Streptophyta</taxon>
        <taxon>Embryophyta</taxon>
        <taxon>Tracheophyta</taxon>
        <taxon>Spermatophyta</taxon>
        <taxon>Magnoliopsida</taxon>
        <taxon>Liliopsida</taxon>
        <taxon>Poales</taxon>
        <taxon>Poaceae</taxon>
        <taxon>PACMAD clade</taxon>
        <taxon>Panicoideae</taxon>
        <taxon>Andropogonodae</taxon>
        <taxon>Andropogoneae</taxon>
        <taxon>Sorghinae</taxon>
        <taxon>Sorghum</taxon>
    </lineage>
</organism>
<dbReference type="Gramene" id="KXG33481">
    <property type="protein sequence ID" value="KXG33481"/>
    <property type="gene ID" value="SORBI_3003G312600"/>
</dbReference>
<protein>
    <submittedName>
        <fullName evidence="2">Uncharacterized protein</fullName>
    </submittedName>
</protein>
<gene>
    <name evidence="2" type="ORF">SORBI_3003G312600</name>
</gene>
<sequence length="826" mass="91424">MSPLHYKYYEAHRQQYVLLLFFLTELEVSAINPSCVSELELRSVVGTETMGNNNVTGQQVSEEIINGAGKTVEPSNSSTGPNRTNSETNNENDGTEDVSWSKSSKEPIITNAEDMQVASYQNISSDKTKGLDEKNKSSIQYNTSTRDDQSSNLHTGDEPLRKEATETAIFSSEIIALVSTTEDVTSYKDSSISNEKIVPLMHGTTDTNEETIQGNYKSLLQEKLVGSLEEQEETSSHDNSPMGGSLAGEDTTENLEQGYIEVPTVEDKLVAMQGETTSSTESIVSTYLDADDSEIKEVVIEDKSGQRESRPDVQLLDGTNVETSKNDNMQIQIEIPHDKEENRAISKTATVKLMIGSDEVLEDDNNIHGLENQDEDNTTNTLCGNLYNDEVVAINDPELGNEQNERVIGSRQSSGSVTTIMEHNSIEPIHKEEGIVEKNITVWNLEDNFAADPFKKNNFAAEKEPEEYYGNLVSIAEVNGKEFTGLQSSLSDHHHIVNEEIQRKDNGVTRIVEFDKESIKEILEEDKVNSVEGLGLHFDAHVVAKEGGDLSYLPKAIPSTPLPSLEDIDREAYRTRDKQETITNPQGDQSQQILLEKYKVLKLENGEILRKCMQLVGDSSNVVLISTDDINHEKVDIDTRSSYFTFEANHYQKEVTESTAAAAFTAQCNQVKITASVDTATEEQHSLQTSTPGREASEVTPLLQGAQNIGFSNSIEHHSQVHMEIPTTDIAVMQFKAKAEEESESSPLLSPREPLGDFGIPNHSARFKKPFQSLLTKGEAGMWSPLKELESNSKSNTMVSSPRSKEKQKARSSLFTSCMCCTTATN</sequence>
<dbReference type="OMA" id="PMTSISM"/>
<feature type="region of interest" description="Disordered" evidence="1">
    <location>
        <begin position="69"/>
        <end position="103"/>
    </location>
</feature>
<feature type="region of interest" description="Disordered" evidence="1">
    <location>
        <begin position="786"/>
        <end position="812"/>
    </location>
</feature>